<protein>
    <submittedName>
        <fullName evidence="2">Uncharacterized protein</fullName>
    </submittedName>
</protein>
<sequence>MIMRQVKIDKSQSQELQLEGFYSPVQGIPHPRKLREKFDYLNMETVDLWTESPDFLIFANGLHMIKNRDELISFLKSSSMERGFKLMLPYGKFRKPDAKQYVTCQKSGKKKSASSKKSCCPFSMIYKKAYLGTTDPRMHPAFNGSNGEEIMKDQSPQIGIYFLSKYRGLHNHPLEMAYVFTPPGLTDHREREVMGHYEYDALNEVMLLPECTERFQRTSEMYLFKLRDIEYADVQLMIPEGAPPQFIQFLEDSEELAGEVDWGSAIEMAINLHHSILQNAYDSVKKDFSKKTSVFIYQGQSVPNFGSGPNDVKVIEFANEITIEIPKSRLIKSMLEEKKKVEVIPKGGNAKKKRKGRSSEDDDDESDDY</sequence>
<reference evidence="2" key="1">
    <citation type="submission" date="2019-06" db="EMBL/GenBank/DDBJ databases">
        <authorList>
            <person name="Zheng W."/>
        </authorList>
    </citation>
    <scope>NUCLEOTIDE SEQUENCE</scope>
    <source>
        <strain evidence="2">QDHG01</strain>
    </source>
</reference>
<organism evidence="2 3">
    <name type="scientific">Halteria grandinella</name>
    <dbReference type="NCBI Taxonomy" id="5974"/>
    <lineage>
        <taxon>Eukaryota</taxon>
        <taxon>Sar</taxon>
        <taxon>Alveolata</taxon>
        <taxon>Ciliophora</taxon>
        <taxon>Intramacronucleata</taxon>
        <taxon>Spirotrichea</taxon>
        <taxon>Stichotrichia</taxon>
        <taxon>Sporadotrichida</taxon>
        <taxon>Halteriidae</taxon>
        <taxon>Halteria</taxon>
    </lineage>
</organism>
<evidence type="ECO:0000256" key="1">
    <source>
        <dbReference type="SAM" id="MobiDB-lite"/>
    </source>
</evidence>
<evidence type="ECO:0000313" key="3">
    <source>
        <dbReference type="Proteomes" id="UP000785679"/>
    </source>
</evidence>
<dbReference type="EMBL" id="RRYP01021880">
    <property type="protein sequence ID" value="TNV72557.1"/>
    <property type="molecule type" value="Genomic_DNA"/>
</dbReference>
<dbReference type="AlphaFoldDB" id="A0A8J8SVM8"/>
<comment type="caution">
    <text evidence="2">The sequence shown here is derived from an EMBL/GenBank/DDBJ whole genome shotgun (WGS) entry which is preliminary data.</text>
</comment>
<name>A0A8J8SVM8_HALGN</name>
<proteinExistence type="predicted"/>
<feature type="region of interest" description="Disordered" evidence="1">
    <location>
        <begin position="343"/>
        <end position="369"/>
    </location>
</feature>
<accession>A0A8J8SVM8</accession>
<feature type="compositionally biased region" description="Acidic residues" evidence="1">
    <location>
        <begin position="360"/>
        <end position="369"/>
    </location>
</feature>
<gene>
    <name evidence="2" type="ORF">FGO68_gene1274</name>
</gene>
<keyword evidence="3" id="KW-1185">Reference proteome</keyword>
<dbReference type="Proteomes" id="UP000785679">
    <property type="component" value="Unassembled WGS sequence"/>
</dbReference>
<evidence type="ECO:0000313" key="2">
    <source>
        <dbReference type="EMBL" id="TNV72557.1"/>
    </source>
</evidence>
<dbReference type="OrthoDB" id="323127at2759"/>